<proteinExistence type="predicted"/>
<protein>
    <submittedName>
        <fullName evidence="3">Electron transfer flavoprotein subunit beta/FixA family protein</fullName>
    </submittedName>
</protein>
<evidence type="ECO:0000256" key="1">
    <source>
        <dbReference type="ARBA" id="ARBA00022982"/>
    </source>
</evidence>
<dbReference type="AlphaFoldDB" id="A0A6C0RFA4"/>
<keyword evidence="1" id="KW-0813">Transport</keyword>
<feature type="domain" description="Electron transfer flavoprotein alpha/beta-subunit N-terminal" evidence="2">
    <location>
        <begin position="27"/>
        <end position="215"/>
    </location>
</feature>
<dbReference type="SUPFAM" id="SSF52402">
    <property type="entry name" value="Adenine nucleotide alpha hydrolases-like"/>
    <property type="match status" value="1"/>
</dbReference>
<dbReference type="InterPro" id="IPR012255">
    <property type="entry name" value="ETF_b"/>
</dbReference>
<evidence type="ECO:0000259" key="2">
    <source>
        <dbReference type="SMART" id="SM00893"/>
    </source>
</evidence>
<dbReference type="InterPro" id="IPR033948">
    <property type="entry name" value="ETF_beta_N"/>
</dbReference>
<dbReference type="PANTHER" id="PTHR21294">
    <property type="entry name" value="ELECTRON TRANSFER FLAVOPROTEIN BETA-SUBUNIT"/>
    <property type="match status" value="1"/>
</dbReference>
<dbReference type="InterPro" id="IPR014730">
    <property type="entry name" value="ETF_a/b_N"/>
</dbReference>
<dbReference type="GO" id="GO:0009055">
    <property type="term" value="F:electron transfer activity"/>
    <property type="evidence" value="ECO:0007669"/>
    <property type="project" value="InterPro"/>
</dbReference>
<sequence length="291" mass="31785">MKAYNIIVLAKQVPDTRNVGKDAMKADGTINRAVLPAIFNPEDLNALEQALRIKDQFPESKINILTMGPGRAADIIREGLYRGADGGILLTDRAFAGSDTLATSYAIGQALKKMGKIDMIIAGRQAIDGDTAQVGPQVAEKLGMVQITYVEEVLDVNDKSVTVKRRLENGVETVKCPFPLVLTVNGSAPDCRARNAKRIMKFKKARTVTELQKENEDYTALYNEHPDLMIQEWTVNDIETDASQLGLTGSPTKVKTVENVVLQAKDSKVISAADKEIEAMMVDLIKSHTIG</sequence>
<organism evidence="3 4">
    <name type="scientific">Draconibacterium halophilum</name>
    <dbReference type="NCBI Taxonomy" id="2706887"/>
    <lineage>
        <taxon>Bacteria</taxon>
        <taxon>Pseudomonadati</taxon>
        <taxon>Bacteroidota</taxon>
        <taxon>Bacteroidia</taxon>
        <taxon>Marinilabiliales</taxon>
        <taxon>Prolixibacteraceae</taxon>
        <taxon>Draconibacterium</taxon>
    </lineage>
</organism>
<evidence type="ECO:0000313" key="4">
    <source>
        <dbReference type="Proteomes" id="UP000474630"/>
    </source>
</evidence>
<keyword evidence="1" id="KW-0249">Electron transport</keyword>
<name>A0A6C0RFA4_9BACT</name>
<gene>
    <name evidence="3" type="ORF">G0Q07_17485</name>
</gene>
<reference evidence="3 4" key="1">
    <citation type="submission" date="2020-02" db="EMBL/GenBank/DDBJ databases">
        <title>Genome sequencing for Draconibacterium sp. strain M1.</title>
        <authorList>
            <person name="Park S.-J."/>
        </authorList>
    </citation>
    <scope>NUCLEOTIDE SEQUENCE [LARGE SCALE GENOMIC DNA]</scope>
    <source>
        <strain evidence="3 4">M1</strain>
    </source>
</reference>
<dbReference type="InterPro" id="IPR014729">
    <property type="entry name" value="Rossmann-like_a/b/a_fold"/>
</dbReference>
<dbReference type="Proteomes" id="UP000474630">
    <property type="component" value="Chromosome"/>
</dbReference>
<dbReference type="RefSeq" id="WP_163348360.1">
    <property type="nucleotide sequence ID" value="NZ_CP048409.1"/>
</dbReference>
<accession>A0A6C0RFA4</accession>
<evidence type="ECO:0000313" key="3">
    <source>
        <dbReference type="EMBL" id="QIA09388.1"/>
    </source>
</evidence>
<dbReference type="Pfam" id="PF01012">
    <property type="entry name" value="ETF"/>
    <property type="match status" value="1"/>
</dbReference>
<dbReference type="PANTHER" id="PTHR21294:SF17">
    <property type="entry name" value="PROTEIN FIXA"/>
    <property type="match status" value="1"/>
</dbReference>
<keyword evidence="4" id="KW-1185">Reference proteome</keyword>
<dbReference type="SMART" id="SM00893">
    <property type="entry name" value="ETF"/>
    <property type="match status" value="1"/>
</dbReference>
<dbReference type="CDD" id="cd01714">
    <property type="entry name" value="ETF_beta"/>
    <property type="match status" value="1"/>
</dbReference>
<dbReference type="PIRSF" id="PIRSF000090">
    <property type="entry name" value="Beta-ETF"/>
    <property type="match status" value="1"/>
</dbReference>
<dbReference type="EMBL" id="CP048409">
    <property type="protein sequence ID" value="QIA09388.1"/>
    <property type="molecule type" value="Genomic_DNA"/>
</dbReference>
<dbReference type="KEGG" id="drc:G0Q07_17485"/>
<dbReference type="Gene3D" id="3.40.50.620">
    <property type="entry name" value="HUPs"/>
    <property type="match status" value="1"/>
</dbReference>